<dbReference type="AlphaFoldDB" id="A0A1X7PFI3"/>
<dbReference type="InterPro" id="IPR044725">
    <property type="entry name" value="CBSX3_CBS_dom"/>
</dbReference>
<dbReference type="PROSITE" id="PS51371">
    <property type="entry name" value="CBS"/>
    <property type="match status" value="2"/>
</dbReference>
<feature type="domain" description="CBS" evidence="3">
    <location>
        <begin position="76"/>
        <end position="131"/>
    </location>
</feature>
<proteinExistence type="predicted"/>
<dbReference type="InterPro" id="IPR000644">
    <property type="entry name" value="CBS_dom"/>
</dbReference>
<dbReference type="Gene3D" id="3.10.580.10">
    <property type="entry name" value="CBS-domain"/>
    <property type="match status" value="1"/>
</dbReference>
<dbReference type="Proteomes" id="UP000193083">
    <property type="component" value="Unassembled WGS sequence"/>
</dbReference>
<keyword evidence="5" id="KW-1185">Reference proteome</keyword>
<dbReference type="InterPro" id="IPR046342">
    <property type="entry name" value="CBS_dom_sf"/>
</dbReference>
<evidence type="ECO:0000313" key="4">
    <source>
        <dbReference type="EMBL" id="SMH49649.1"/>
    </source>
</evidence>
<dbReference type="SUPFAM" id="SSF54631">
    <property type="entry name" value="CBS-domain pair"/>
    <property type="match status" value="1"/>
</dbReference>
<feature type="domain" description="CBS" evidence="3">
    <location>
        <begin position="10"/>
        <end position="68"/>
    </location>
</feature>
<dbReference type="OrthoDB" id="9807125at2"/>
<dbReference type="InterPro" id="IPR051257">
    <property type="entry name" value="Diverse_CBS-Domain"/>
</dbReference>
<dbReference type="SMART" id="SM00116">
    <property type="entry name" value="CBS"/>
    <property type="match status" value="2"/>
</dbReference>
<evidence type="ECO:0000256" key="2">
    <source>
        <dbReference type="PROSITE-ProRule" id="PRU00703"/>
    </source>
</evidence>
<accession>A0A1X7PFI3</accession>
<dbReference type="PANTHER" id="PTHR43080:SF2">
    <property type="entry name" value="CBS DOMAIN-CONTAINING PROTEIN"/>
    <property type="match status" value="1"/>
</dbReference>
<protein>
    <submittedName>
        <fullName evidence="4">CBS domain-containing protein</fullName>
    </submittedName>
</protein>
<dbReference type="RefSeq" id="WP_085465711.1">
    <property type="nucleotide sequence ID" value="NZ_FXBL01000004.1"/>
</dbReference>
<evidence type="ECO:0000259" key="3">
    <source>
        <dbReference type="PROSITE" id="PS51371"/>
    </source>
</evidence>
<gene>
    <name evidence="4" type="ORF">SAMN02982922_3965</name>
</gene>
<dbReference type="PANTHER" id="PTHR43080">
    <property type="entry name" value="CBS DOMAIN-CONTAINING PROTEIN CBSX3, MITOCHONDRIAL"/>
    <property type="match status" value="1"/>
</dbReference>
<name>A0A1X7PFI3_9HYPH</name>
<evidence type="ECO:0000313" key="5">
    <source>
        <dbReference type="Proteomes" id="UP000193083"/>
    </source>
</evidence>
<dbReference type="EMBL" id="FXBL01000004">
    <property type="protein sequence ID" value="SMH49649.1"/>
    <property type="molecule type" value="Genomic_DNA"/>
</dbReference>
<dbReference type="CDD" id="cd04623">
    <property type="entry name" value="CBS_pair_bac_euk"/>
    <property type="match status" value="1"/>
</dbReference>
<keyword evidence="1 2" id="KW-0129">CBS domain</keyword>
<dbReference type="Pfam" id="PF00571">
    <property type="entry name" value="CBS"/>
    <property type="match status" value="2"/>
</dbReference>
<evidence type="ECO:0000256" key="1">
    <source>
        <dbReference type="ARBA" id="ARBA00023122"/>
    </source>
</evidence>
<reference evidence="4 5" key="1">
    <citation type="submission" date="2017-04" db="EMBL/GenBank/DDBJ databases">
        <authorList>
            <person name="Afonso C.L."/>
            <person name="Miller P.J."/>
            <person name="Scott M.A."/>
            <person name="Spackman E."/>
            <person name="Goraichik I."/>
            <person name="Dimitrov K.M."/>
            <person name="Suarez D.L."/>
            <person name="Swayne D.E."/>
        </authorList>
    </citation>
    <scope>NUCLEOTIDE SEQUENCE [LARGE SCALE GENOMIC DNA]</scope>
    <source>
        <strain evidence="4 5">B5P</strain>
    </source>
</reference>
<sequence>MTVKAILEEKGRNVVTLTSAETIESAVNTLAQYRIGALVVTSGNGRIEGILSERDIVRVIAEHGAAALKKPLSTAMTAKVKTCSESATVNEVMEIMTRSRFRHLPVEKNGVLAGIISIGDVVKRRIQDIEREAEEIKQYIATV</sequence>
<organism evidence="4 5">
    <name type="scientific">Mesorhizobium australicum</name>
    <dbReference type="NCBI Taxonomy" id="536018"/>
    <lineage>
        <taxon>Bacteria</taxon>
        <taxon>Pseudomonadati</taxon>
        <taxon>Pseudomonadota</taxon>
        <taxon>Alphaproteobacteria</taxon>
        <taxon>Hyphomicrobiales</taxon>
        <taxon>Phyllobacteriaceae</taxon>
        <taxon>Mesorhizobium</taxon>
    </lineage>
</organism>